<feature type="domain" description="C2H2-type" evidence="9">
    <location>
        <begin position="848"/>
        <end position="877"/>
    </location>
</feature>
<accession>A0ABP1QU38</accession>
<dbReference type="PANTHER" id="PTHR24394">
    <property type="entry name" value="ZINC FINGER PROTEIN"/>
    <property type="match status" value="1"/>
</dbReference>
<feature type="domain" description="C2H2-type" evidence="9">
    <location>
        <begin position="731"/>
        <end position="758"/>
    </location>
</feature>
<feature type="region of interest" description="Disordered" evidence="8">
    <location>
        <begin position="749"/>
        <end position="772"/>
    </location>
</feature>
<feature type="compositionally biased region" description="Polar residues" evidence="8">
    <location>
        <begin position="234"/>
        <end position="245"/>
    </location>
</feature>
<organism evidence="10 11">
    <name type="scientific">Orchesella dallaii</name>
    <dbReference type="NCBI Taxonomy" id="48710"/>
    <lineage>
        <taxon>Eukaryota</taxon>
        <taxon>Metazoa</taxon>
        <taxon>Ecdysozoa</taxon>
        <taxon>Arthropoda</taxon>
        <taxon>Hexapoda</taxon>
        <taxon>Collembola</taxon>
        <taxon>Entomobryomorpha</taxon>
        <taxon>Entomobryoidea</taxon>
        <taxon>Orchesellidae</taxon>
        <taxon>Orchesellinae</taxon>
        <taxon>Orchesella</taxon>
    </lineage>
</organism>
<evidence type="ECO:0000256" key="7">
    <source>
        <dbReference type="PROSITE-ProRule" id="PRU00042"/>
    </source>
</evidence>
<comment type="caution">
    <text evidence="10">The sequence shown here is derived from an EMBL/GenBank/DDBJ whole genome shotgun (WGS) entry which is preliminary data.</text>
</comment>
<name>A0ABP1QU38_9HEXA</name>
<reference evidence="10 11" key="1">
    <citation type="submission" date="2024-08" db="EMBL/GenBank/DDBJ databases">
        <authorList>
            <person name="Cucini C."/>
            <person name="Frati F."/>
        </authorList>
    </citation>
    <scope>NUCLEOTIDE SEQUENCE [LARGE SCALE GENOMIC DNA]</scope>
</reference>
<dbReference type="SUPFAM" id="SSF57667">
    <property type="entry name" value="beta-beta-alpha zinc fingers"/>
    <property type="match status" value="3"/>
</dbReference>
<dbReference type="InterPro" id="IPR036236">
    <property type="entry name" value="Znf_C2H2_sf"/>
</dbReference>
<evidence type="ECO:0000256" key="8">
    <source>
        <dbReference type="SAM" id="MobiDB-lite"/>
    </source>
</evidence>
<feature type="domain" description="C2H2-type" evidence="9">
    <location>
        <begin position="559"/>
        <end position="586"/>
    </location>
</feature>
<dbReference type="InterPro" id="IPR013087">
    <property type="entry name" value="Znf_C2H2_type"/>
</dbReference>
<dbReference type="Pfam" id="PF00096">
    <property type="entry name" value="zf-C2H2"/>
    <property type="match status" value="3"/>
</dbReference>
<dbReference type="EMBL" id="CAXLJM020000046">
    <property type="protein sequence ID" value="CAL8111556.1"/>
    <property type="molecule type" value="Genomic_DNA"/>
</dbReference>
<keyword evidence="6" id="KW-0539">Nucleus</keyword>
<feature type="compositionally biased region" description="Basic and acidic residues" evidence="8">
    <location>
        <begin position="358"/>
        <end position="368"/>
    </location>
</feature>
<evidence type="ECO:0000313" key="10">
    <source>
        <dbReference type="EMBL" id="CAL8111556.1"/>
    </source>
</evidence>
<evidence type="ECO:0000256" key="4">
    <source>
        <dbReference type="ARBA" id="ARBA00022771"/>
    </source>
</evidence>
<dbReference type="SMART" id="SM00355">
    <property type="entry name" value="ZnF_C2H2"/>
    <property type="match status" value="10"/>
</dbReference>
<dbReference type="Gene3D" id="3.30.160.60">
    <property type="entry name" value="Classic Zinc Finger"/>
    <property type="match status" value="4"/>
</dbReference>
<proteinExistence type="predicted"/>
<evidence type="ECO:0000256" key="6">
    <source>
        <dbReference type="ARBA" id="ARBA00023242"/>
    </source>
</evidence>
<feature type="region of interest" description="Disordered" evidence="8">
    <location>
        <begin position="610"/>
        <end position="631"/>
    </location>
</feature>
<gene>
    <name evidence="10" type="ORF">ODALV1_LOCUS15148</name>
</gene>
<evidence type="ECO:0000259" key="9">
    <source>
        <dbReference type="PROSITE" id="PS50157"/>
    </source>
</evidence>
<feature type="region of interest" description="Disordered" evidence="8">
    <location>
        <begin position="309"/>
        <end position="368"/>
    </location>
</feature>
<evidence type="ECO:0000256" key="3">
    <source>
        <dbReference type="ARBA" id="ARBA00022737"/>
    </source>
</evidence>
<dbReference type="Proteomes" id="UP001642540">
    <property type="component" value="Unassembled WGS sequence"/>
</dbReference>
<feature type="domain" description="C2H2-type" evidence="9">
    <location>
        <begin position="784"/>
        <end position="811"/>
    </location>
</feature>
<sequence>MSIMAKEDLSNDGGATCMICSSNYIDIESKLDSLSNVDKEFDASKGRLKRAVKLFCKLVGSYEDIGELSVTTMSSFRAAKRGTEWPNDDGVGGDSDLNEAVVNEGFETEPPCCNECKNELLSVLDLQKAIEESKVSQRTHLEHLKTSLFRESMIQKAEATLCDDFWNQVRNNLISCLKLKPETNYFDEAEIKPDIRQLIENHEDNVEDADVSSNILPSRVDPVIRKRKRPNKQPPQNHIPNSSYTDTEVKVSNICKLKQSCRVIVERLKDDKLKAIEMETMNEITEGESQLGVRKSKFEAFRTLSSLRFNNDDNDNISPDDEKDPDYRHDNVNEINVPASSGKSDSEDTASESSEDLNDSRDRVVFKKSKSDSVPVERFKGYDESSTSLNDEAIEIKNPGEIAEYTGSLGIRRSKGRACKTLRKSLPLYDDNGSENANDSFIYKKKTVATRKTNNKINVTFKTTREKPVLLLSNNLLHFRGIAIKYSPVDLTCQEPGCSTIVEGTDYHAFQAIRAHISTVHVFKGTYTRPMSCPLCQKTLKGCSQLRSHLHEKHEPIHYLCEICWKPYTNINSVRPHMWTHKSEDEKEAARAAGQSSIWERQHARKVLVKHSTTNDKTPLPPLKKSKGYRTSSDKNDVITIGLNLLLYRSTIIEYNPVSFLCQGMNCSTVVGGIDFVSFNEIKDHISRVHSTDIYSPCPLCGTVLKIDDVTPSVMQHFIKCHNSSDHYQKFICESCWKPFSNPTTLKWHRQSHKSKEEKAAEDAAATTGEKQQQRAREIEVVAFTCEECGKTFKLKAHYKAHVVTHLPKELRKQLECTECGLKLLSGIALRSHIERKHKPELAQKPPRVCPVCSKRFHYRDGERYRIHVRGHTGERPFQCHICGLGFSSNRGLHDHRQKHDTNPRLRRFQCEFCALNYTRQFFLSRHKKSVHKDLINR</sequence>
<feature type="compositionally biased region" description="Acidic residues" evidence="8">
    <location>
        <begin position="347"/>
        <end position="357"/>
    </location>
</feature>
<protein>
    <recommendedName>
        <fullName evidence="9">C2H2-type domain-containing protein</fullName>
    </recommendedName>
</protein>
<evidence type="ECO:0000313" key="11">
    <source>
        <dbReference type="Proteomes" id="UP001642540"/>
    </source>
</evidence>
<evidence type="ECO:0000256" key="2">
    <source>
        <dbReference type="ARBA" id="ARBA00022723"/>
    </source>
</evidence>
<keyword evidence="5" id="KW-0862">Zinc</keyword>
<dbReference type="PROSITE" id="PS50157">
    <property type="entry name" value="ZINC_FINGER_C2H2_2"/>
    <property type="match status" value="6"/>
</dbReference>
<comment type="subcellular location">
    <subcellularLocation>
        <location evidence="1">Nucleus</location>
    </subcellularLocation>
</comment>
<evidence type="ECO:0000256" key="5">
    <source>
        <dbReference type="ARBA" id="ARBA00022833"/>
    </source>
</evidence>
<keyword evidence="4 7" id="KW-0863">Zinc-finger</keyword>
<feature type="domain" description="C2H2-type" evidence="9">
    <location>
        <begin position="909"/>
        <end position="932"/>
    </location>
</feature>
<dbReference type="PROSITE" id="PS00028">
    <property type="entry name" value="ZINC_FINGER_C2H2_1"/>
    <property type="match status" value="7"/>
</dbReference>
<feature type="region of interest" description="Disordered" evidence="8">
    <location>
        <begin position="220"/>
        <end position="245"/>
    </location>
</feature>
<keyword evidence="3" id="KW-0677">Repeat</keyword>
<evidence type="ECO:0000256" key="1">
    <source>
        <dbReference type="ARBA" id="ARBA00004123"/>
    </source>
</evidence>
<keyword evidence="11" id="KW-1185">Reference proteome</keyword>
<feature type="compositionally biased region" description="Acidic residues" evidence="8">
    <location>
        <begin position="312"/>
        <end position="324"/>
    </location>
</feature>
<dbReference type="PANTHER" id="PTHR24394:SF29">
    <property type="entry name" value="MYONEURIN"/>
    <property type="match status" value="1"/>
</dbReference>
<feature type="domain" description="C2H2-type" evidence="9">
    <location>
        <begin position="878"/>
        <end position="905"/>
    </location>
</feature>
<keyword evidence="2" id="KW-0479">Metal-binding</keyword>